<comment type="subcellular location">
    <subcellularLocation>
        <location evidence="6">Cell membrane</location>
        <topology evidence="6">Multi-pass membrane protein</topology>
    </subcellularLocation>
    <subcellularLocation>
        <location evidence="1">Membrane</location>
    </subcellularLocation>
</comment>
<feature type="transmembrane region" description="Helical" evidence="6">
    <location>
        <begin position="25"/>
        <end position="45"/>
    </location>
</feature>
<evidence type="ECO:0000256" key="7">
    <source>
        <dbReference type="SAM" id="MobiDB-lite"/>
    </source>
</evidence>
<evidence type="ECO:0000256" key="3">
    <source>
        <dbReference type="ARBA" id="ARBA00022692"/>
    </source>
</evidence>
<dbReference type="Proteomes" id="UP001555826">
    <property type="component" value="Unassembled WGS sequence"/>
</dbReference>
<dbReference type="InterPro" id="IPR045214">
    <property type="entry name" value="Surf1/Surf4"/>
</dbReference>
<feature type="region of interest" description="Disordered" evidence="7">
    <location>
        <begin position="267"/>
        <end position="329"/>
    </location>
</feature>
<keyword evidence="6" id="KW-1003">Cell membrane</keyword>
<keyword evidence="5 6" id="KW-0472">Membrane</keyword>
<dbReference type="Pfam" id="PF02104">
    <property type="entry name" value="SURF1"/>
    <property type="match status" value="1"/>
</dbReference>
<proteinExistence type="inferred from homology"/>
<name>A0ABV3PAX4_9ACTN</name>
<keyword evidence="4 6" id="KW-1133">Transmembrane helix</keyword>
<evidence type="ECO:0000256" key="1">
    <source>
        <dbReference type="ARBA" id="ARBA00004370"/>
    </source>
</evidence>
<sequence length="329" mass="35153">MTGAGVRDLRPSGPGVLRLLREPRWLRGLALAVLVALVCCALGRWQWHRREERLAANAPLVQNYDRPAAPVGSALPEGAQVADSAVWTPVQVTGTYDPDATVLVRNRPRDDQFGYEVLVPLVQSDGTALLVDRGWLPAGDDSAERPDTVPAPPQGEVTVVARLRPWEDDKRGRVPAGQVTSIARDSVTAAVDQAVDDPPRLLGGYALLASETPASGVEPTDVPLPAERPAVDEGPHLAYTVQWFGFALTALVVWVVAGRRELQSRADADADAEAGSSADGVQQGAPRGPGPDPVAAQPVPAALPRRRRRREGLDEAAEDAELDARVDHR</sequence>
<feature type="transmembrane region" description="Helical" evidence="6">
    <location>
        <begin position="237"/>
        <end position="257"/>
    </location>
</feature>
<evidence type="ECO:0000256" key="5">
    <source>
        <dbReference type="ARBA" id="ARBA00023136"/>
    </source>
</evidence>
<dbReference type="PANTHER" id="PTHR23427">
    <property type="entry name" value="SURFEIT LOCUS PROTEIN"/>
    <property type="match status" value="1"/>
</dbReference>
<evidence type="ECO:0000256" key="2">
    <source>
        <dbReference type="ARBA" id="ARBA00007165"/>
    </source>
</evidence>
<evidence type="ECO:0000256" key="6">
    <source>
        <dbReference type="RuleBase" id="RU363076"/>
    </source>
</evidence>
<evidence type="ECO:0000313" key="8">
    <source>
        <dbReference type="EMBL" id="MEW9266794.1"/>
    </source>
</evidence>
<dbReference type="PROSITE" id="PS50895">
    <property type="entry name" value="SURF1"/>
    <property type="match status" value="1"/>
</dbReference>
<comment type="similarity">
    <text evidence="2 6">Belongs to the SURF1 family.</text>
</comment>
<evidence type="ECO:0000256" key="4">
    <source>
        <dbReference type="ARBA" id="ARBA00022989"/>
    </source>
</evidence>
<accession>A0ABV3PAX4</accession>
<organism evidence="8 9">
    <name type="scientific">Kineococcus endophyticus</name>
    <dbReference type="NCBI Taxonomy" id="1181883"/>
    <lineage>
        <taxon>Bacteria</taxon>
        <taxon>Bacillati</taxon>
        <taxon>Actinomycetota</taxon>
        <taxon>Actinomycetes</taxon>
        <taxon>Kineosporiales</taxon>
        <taxon>Kineosporiaceae</taxon>
        <taxon>Kineococcus</taxon>
    </lineage>
</organism>
<keyword evidence="3 6" id="KW-0812">Transmembrane</keyword>
<feature type="compositionally biased region" description="Low complexity" evidence="7">
    <location>
        <begin position="293"/>
        <end position="303"/>
    </location>
</feature>
<comment type="caution">
    <text evidence="8">The sequence shown here is derived from an EMBL/GenBank/DDBJ whole genome shotgun (WGS) entry which is preliminary data.</text>
</comment>
<dbReference type="InterPro" id="IPR002994">
    <property type="entry name" value="Surf1/Shy1"/>
</dbReference>
<dbReference type="RefSeq" id="WP_367639922.1">
    <property type="nucleotide sequence ID" value="NZ_JBFNQN010000013.1"/>
</dbReference>
<dbReference type="CDD" id="cd06662">
    <property type="entry name" value="SURF1"/>
    <property type="match status" value="1"/>
</dbReference>
<dbReference type="EMBL" id="JBFNQN010000013">
    <property type="protein sequence ID" value="MEW9266794.1"/>
    <property type="molecule type" value="Genomic_DNA"/>
</dbReference>
<keyword evidence="9" id="KW-1185">Reference proteome</keyword>
<protein>
    <recommendedName>
        <fullName evidence="6">SURF1-like protein</fullName>
    </recommendedName>
</protein>
<dbReference type="PANTHER" id="PTHR23427:SF2">
    <property type="entry name" value="SURFEIT LOCUS PROTEIN 1"/>
    <property type="match status" value="1"/>
</dbReference>
<evidence type="ECO:0000313" key="9">
    <source>
        <dbReference type="Proteomes" id="UP001555826"/>
    </source>
</evidence>
<reference evidence="8 9" key="1">
    <citation type="submission" date="2024-07" db="EMBL/GenBank/DDBJ databases">
        <authorList>
            <person name="Thanompreechachai J."/>
            <person name="Duangmal K."/>
        </authorList>
    </citation>
    <scope>NUCLEOTIDE SEQUENCE [LARGE SCALE GENOMIC DNA]</scope>
    <source>
        <strain evidence="8 9">KCTC 19886</strain>
    </source>
</reference>
<gene>
    <name evidence="8" type="ORF">AB1207_18755</name>
</gene>